<name>A0A4Y8SEE7_9SPHI</name>
<evidence type="ECO:0000313" key="3">
    <source>
        <dbReference type="Proteomes" id="UP000297540"/>
    </source>
</evidence>
<evidence type="ECO:0000256" key="1">
    <source>
        <dbReference type="SAM" id="Phobius"/>
    </source>
</evidence>
<keyword evidence="1" id="KW-0472">Membrane</keyword>
<keyword evidence="1" id="KW-0812">Transmembrane</keyword>
<dbReference type="RefSeq" id="WP_134737931.1">
    <property type="nucleotide sequence ID" value="NZ_SOZE01000012.1"/>
</dbReference>
<dbReference type="EMBL" id="SOZE01000012">
    <property type="protein sequence ID" value="TFF37051.1"/>
    <property type="molecule type" value="Genomic_DNA"/>
</dbReference>
<sequence>MWRKIHSNRDPRDTLYSEVRKEFGAYFTVAGNSVGSLVRSYPRFFFGCMVLLMAISMVLSFTVFHHPDKAKVTTVRNQNPVSKGFNQILEATGNIRETLHLKNLVDSLSAKKQLSGTDSLLLDSALERLSRIHQTLK</sequence>
<dbReference type="OrthoDB" id="796951at2"/>
<comment type="caution">
    <text evidence="2">The sequence shown here is derived from an EMBL/GenBank/DDBJ whole genome shotgun (WGS) entry which is preliminary data.</text>
</comment>
<protein>
    <submittedName>
        <fullName evidence="2">Uncharacterized protein</fullName>
    </submittedName>
</protein>
<reference evidence="2 3" key="1">
    <citation type="journal article" date="2017" name="Int. J. Syst. Evol. Microbiol.">
        <title>Mucilaginibacterpsychrotolerans sp. nov., isolated from peatlands.</title>
        <authorList>
            <person name="Deng Y."/>
            <person name="Shen L."/>
            <person name="Xu B."/>
            <person name="Liu Y."/>
            <person name="Gu Z."/>
            <person name="Liu H."/>
            <person name="Zhou Y."/>
        </authorList>
    </citation>
    <scope>NUCLEOTIDE SEQUENCE [LARGE SCALE GENOMIC DNA]</scope>
    <source>
        <strain evidence="2 3">NH7-4</strain>
    </source>
</reference>
<gene>
    <name evidence="2" type="ORF">E2R66_13265</name>
</gene>
<proteinExistence type="predicted"/>
<dbReference type="AlphaFoldDB" id="A0A4Y8SEE7"/>
<feature type="transmembrane region" description="Helical" evidence="1">
    <location>
        <begin position="44"/>
        <end position="64"/>
    </location>
</feature>
<keyword evidence="1" id="KW-1133">Transmembrane helix</keyword>
<dbReference type="Proteomes" id="UP000297540">
    <property type="component" value="Unassembled WGS sequence"/>
</dbReference>
<accession>A0A4Y8SEE7</accession>
<keyword evidence="3" id="KW-1185">Reference proteome</keyword>
<evidence type="ECO:0000313" key="2">
    <source>
        <dbReference type="EMBL" id="TFF37051.1"/>
    </source>
</evidence>
<organism evidence="2 3">
    <name type="scientific">Mucilaginibacter psychrotolerans</name>
    <dbReference type="NCBI Taxonomy" id="1524096"/>
    <lineage>
        <taxon>Bacteria</taxon>
        <taxon>Pseudomonadati</taxon>
        <taxon>Bacteroidota</taxon>
        <taxon>Sphingobacteriia</taxon>
        <taxon>Sphingobacteriales</taxon>
        <taxon>Sphingobacteriaceae</taxon>
        <taxon>Mucilaginibacter</taxon>
    </lineage>
</organism>